<dbReference type="InterPro" id="IPR003770">
    <property type="entry name" value="MLTG-like"/>
</dbReference>
<proteinExistence type="predicted"/>
<comment type="caution">
    <text evidence="8">The sequence shown here is derived from an EMBL/GenBank/DDBJ whole genome shotgun (WGS) entry which is preliminary data.</text>
</comment>
<keyword evidence="1" id="KW-1003">Cell membrane</keyword>
<organism evidence="8 9">
    <name type="scientific">Blautia difficilis</name>
    <dbReference type="NCBI Taxonomy" id="2763027"/>
    <lineage>
        <taxon>Bacteria</taxon>
        <taxon>Bacillati</taxon>
        <taxon>Bacillota</taxon>
        <taxon>Clostridia</taxon>
        <taxon>Lachnospirales</taxon>
        <taxon>Lachnospiraceae</taxon>
        <taxon>Blautia</taxon>
    </lineage>
</organism>
<evidence type="ECO:0000256" key="5">
    <source>
        <dbReference type="ARBA" id="ARBA00023239"/>
    </source>
</evidence>
<evidence type="ECO:0000256" key="2">
    <source>
        <dbReference type="ARBA" id="ARBA00022692"/>
    </source>
</evidence>
<dbReference type="Pfam" id="PF02618">
    <property type="entry name" value="YceG"/>
    <property type="match status" value="1"/>
</dbReference>
<dbReference type="RefSeq" id="WP_186994955.1">
    <property type="nucleotide sequence ID" value="NZ_JACOQG010000012.1"/>
</dbReference>
<dbReference type="PANTHER" id="PTHR30518:SF2">
    <property type="entry name" value="ENDOLYTIC MUREIN TRANSGLYCOSYLASE"/>
    <property type="match status" value="1"/>
</dbReference>
<evidence type="ECO:0000313" key="9">
    <source>
        <dbReference type="Proteomes" id="UP000649826"/>
    </source>
</evidence>
<dbReference type="EMBL" id="JACOQG010000012">
    <property type="protein sequence ID" value="MBC5779856.1"/>
    <property type="molecule type" value="Genomic_DNA"/>
</dbReference>
<keyword evidence="9" id="KW-1185">Reference proteome</keyword>
<accession>A0ABR7IIL9</accession>
<reference evidence="8 9" key="1">
    <citation type="submission" date="2020-08" db="EMBL/GenBank/DDBJ databases">
        <title>Genome public.</title>
        <authorList>
            <person name="Liu C."/>
            <person name="Sun Q."/>
        </authorList>
    </citation>
    <scope>NUCLEOTIDE SEQUENCE [LARGE SCALE GENOMIC DNA]</scope>
    <source>
        <strain evidence="8 9">M29</strain>
    </source>
</reference>
<dbReference type="Gene3D" id="3.30.1490.480">
    <property type="entry name" value="Endolytic murein transglycosylase"/>
    <property type="match status" value="1"/>
</dbReference>
<dbReference type="Proteomes" id="UP000649826">
    <property type="component" value="Unassembled WGS sequence"/>
</dbReference>
<evidence type="ECO:0000256" key="3">
    <source>
        <dbReference type="ARBA" id="ARBA00022989"/>
    </source>
</evidence>
<name>A0ABR7IIL9_9FIRM</name>
<keyword evidence="2 7" id="KW-0812">Transmembrane</keyword>
<feature type="transmembrane region" description="Helical" evidence="7">
    <location>
        <begin position="12"/>
        <end position="38"/>
    </location>
</feature>
<evidence type="ECO:0000256" key="6">
    <source>
        <dbReference type="ARBA" id="ARBA00023316"/>
    </source>
</evidence>
<gene>
    <name evidence="8" type="ORF">H8Z82_09305</name>
</gene>
<keyword evidence="5" id="KW-0456">Lyase</keyword>
<sequence>MGDTGETRDRVGAAGVAIASVFFKIALYICVIVLFFWIGKSAFQFGHDVFNQQAMSPGEGQEVTVVIKEDASLYGIAKTLQKKGLVKSAPVFYVQERLSTYHGKLKAGTYLLSTAYTPNRIMGILAGDEEQEGVSTS</sequence>
<evidence type="ECO:0000313" key="8">
    <source>
        <dbReference type="EMBL" id="MBC5779856.1"/>
    </source>
</evidence>
<protein>
    <submittedName>
        <fullName evidence="8">Endolytic transglycosylase MltG</fullName>
    </submittedName>
</protein>
<evidence type="ECO:0000256" key="4">
    <source>
        <dbReference type="ARBA" id="ARBA00023136"/>
    </source>
</evidence>
<keyword evidence="3 7" id="KW-1133">Transmembrane helix</keyword>
<keyword evidence="4 7" id="KW-0472">Membrane</keyword>
<dbReference type="PANTHER" id="PTHR30518">
    <property type="entry name" value="ENDOLYTIC MUREIN TRANSGLYCOSYLASE"/>
    <property type="match status" value="1"/>
</dbReference>
<evidence type="ECO:0000256" key="1">
    <source>
        <dbReference type="ARBA" id="ARBA00022475"/>
    </source>
</evidence>
<evidence type="ECO:0000256" key="7">
    <source>
        <dbReference type="SAM" id="Phobius"/>
    </source>
</evidence>
<keyword evidence="6" id="KW-0961">Cell wall biogenesis/degradation</keyword>